<accession>A0AAE1BCN6</accession>
<reference evidence="1" key="1">
    <citation type="journal article" date="2023" name="G3 (Bethesda)">
        <title>A reference genome for the long-term kleptoplast-retaining sea slug Elysia crispata morphotype clarki.</title>
        <authorList>
            <person name="Eastman K.E."/>
            <person name="Pendleton A.L."/>
            <person name="Shaikh M.A."/>
            <person name="Suttiyut T."/>
            <person name="Ogas R."/>
            <person name="Tomko P."/>
            <person name="Gavelis G."/>
            <person name="Widhalm J.R."/>
            <person name="Wisecaver J.H."/>
        </authorList>
    </citation>
    <scope>NUCLEOTIDE SEQUENCE</scope>
    <source>
        <strain evidence="1">ECLA1</strain>
    </source>
</reference>
<keyword evidence="2" id="KW-1185">Reference proteome</keyword>
<sequence>MGDSPEKVRRRLFAERFKFPSQIPAIVLWRASFLSSTAAHRFQELRYCWTADTPWRWSGGRGQFRPAAAAVTVVSDRLSLALVPEQQREGSHARPTGPPLEQGDNLMASGEVTFISPVLSLGYLLFRRMIESTSNKLTPSIDPK</sequence>
<dbReference type="EMBL" id="JAWDGP010000205">
    <property type="protein sequence ID" value="KAK3802896.1"/>
    <property type="molecule type" value="Genomic_DNA"/>
</dbReference>
<dbReference type="Proteomes" id="UP001283361">
    <property type="component" value="Unassembled WGS sequence"/>
</dbReference>
<dbReference type="AlphaFoldDB" id="A0AAE1BCN6"/>
<comment type="caution">
    <text evidence="1">The sequence shown here is derived from an EMBL/GenBank/DDBJ whole genome shotgun (WGS) entry which is preliminary data.</text>
</comment>
<evidence type="ECO:0000313" key="2">
    <source>
        <dbReference type="Proteomes" id="UP001283361"/>
    </source>
</evidence>
<evidence type="ECO:0000313" key="1">
    <source>
        <dbReference type="EMBL" id="KAK3802896.1"/>
    </source>
</evidence>
<name>A0AAE1BCN6_9GAST</name>
<organism evidence="1 2">
    <name type="scientific">Elysia crispata</name>
    <name type="common">lettuce slug</name>
    <dbReference type="NCBI Taxonomy" id="231223"/>
    <lineage>
        <taxon>Eukaryota</taxon>
        <taxon>Metazoa</taxon>
        <taxon>Spiralia</taxon>
        <taxon>Lophotrochozoa</taxon>
        <taxon>Mollusca</taxon>
        <taxon>Gastropoda</taxon>
        <taxon>Heterobranchia</taxon>
        <taxon>Euthyneura</taxon>
        <taxon>Panpulmonata</taxon>
        <taxon>Sacoglossa</taxon>
        <taxon>Placobranchoidea</taxon>
        <taxon>Plakobranchidae</taxon>
        <taxon>Elysia</taxon>
    </lineage>
</organism>
<proteinExistence type="predicted"/>
<protein>
    <submittedName>
        <fullName evidence="1">Uncharacterized protein</fullName>
    </submittedName>
</protein>
<gene>
    <name evidence="1" type="ORF">RRG08_019997</name>
</gene>